<dbReference type="Proteomes" id="UP001244011">
    <property type="component" value="Unassembled WGS sequence"/>
</dbReference>
<dbReference type="GO" id="GO:0005739">
    <property type="term" value="C:mitochondrion"/>
    <property type="evidence" value="ECO:0007669"/>
    <property type="project" value="UniProtKB-SubCell"/>
</dbReference>
<evidence type="ECO:0000313" key="4">
    <source>
        <dbReference type="Proteomes" id="UP001244011"/>
    </source>
</evidence>
<dbReference type="RefSeq" id="XP_060280690.1">
    <property type="nucleotide sequence ID" value="XM_060422577.1"/>
</dbReference>
<dbReference type="InterPro" id="IPR043502">
    <property type="entry name" value="DNA/RNA_pol_sf"/>
</dbReference>
<reference evidence="3" key="1">
    <citation type="submission" date="2023-06" db="EMBL/GenBank/DDBJ databases">
        <title>Genome-scale phylogeny and comparative genomics of the fungal order Sordariales.</title>
        <authorList>
            <consortium name="Lawrence Berkeley National Laboratory"/>
            <person name="Hensen N."/>
            <person name="Bonometti L."/>
            <person name="Westerberg I."/>
            <person name="Brannstrom I.O."/>
            <person name="Guillou S."/>
            <person name="Cros-Aarteil S."/>
            <person name="Calhoun S."/>
            <person name="Haridas S."/>
            <person name="Kuo A."/>
            <person name="Mondo S."/>
            <person name="Pangilinan J."/>
            <person name="Riley R."/>
            <person name="Labutti K."/>
            <person name="Andreopoulos B."/>
            <person name="Lipzen A."/>
            <person name="Chen C."/>
            <person name="Yanf M."/>
            <person name="Daum C."/>
            <person name="Ng V."/>
            <person name="Clum A."/>
            <person name="Steindorff A."/>
            <person name="Ohm R."/>
            <person name="Martin F."/>
            <person name="Silar P."/>
            <person name="Natvig D."/>
            <person name="Lalanne C."/>
            <person name="Gautier V."/>
            <person name="Ament-Velasquez S.L."/>
            <person name="Kruys A."/>
            <person name="Hutchinson M.I."/>
            <person name="Powell A.J."/>
            <person name="Barry K."/>
            <person name="Miller A.N."/>
            <person name="Grigoriev I.V."/>
            <person name="Debuchy R."/>
            <person name="Gladieux P."/>
            <person name="Thoren M.H."/>
            <person name="Johannesson H."/>
        </authorList>
    </citation>
    <scope>NUCLEOTIDE SEQUENCE</scope>
    <source>
        <strain evidence="3">8032-3</strain>
    </source>
</reference>
<comment type="caution">
    <text evidence="3">The sequence shown here is derived from an EMBL/GenBank/DDBJ whole genome shotgun (WGS) entry which is preliminary data.</text>
</comment>
<comment type="subcellular location">
    <subcellularLocation>
        <location evidence="1">Mitochondrion</location>
    </subcellularLocation>
</comment>
<protein>
    <submittedName>
        <fullName evidence="3">Uncharacterized protein</fullName>
    </submittedName>
</protein>
<keyword evidence="4" id="KW-1185">Reference proteome</keyword>
<evidence type="ECO:0000256" key="1">
    <source>
        <dbReference type="ARBA" id="ARBA00004173"/>
    </source>
</evidence>
<gene>
    <name evidence="3" type="ORF">QBC33DRAFT_200814</name>
</gene>
<evidence type="ECO:0000313" key="3">
    <source>
        <dbReference type="EMBL" id="KAK1764477.1"/>
    </source>
</evidence>
<proteinExistence type="predicted"/>
<dbReference type="EMBL" id="MU839020">
    <property type="protein sequence ID" value="KAK1764477.1"/>
    <property type="molecule type" value="Genomic_DNA"/>
</dbReference>
<accession>A0AAJ0BUZ5</accession>
<dbReference type="GeneID" id="85305764"/>
<keyword evidence="2" id="KW-0496">Mitochondrion</keyword>
<dbReference type="AlphaFoldDB" id="A0AAJ0BUZ5"/>
<sequence length="106" mass="12377">MRLQLKPGWHDMVPKKCRAYPLNERDRQVKQEVAKMESQGKLTRTTRQVSFSFPVFVVYETMPDGTQKGRMVVDIRGLNKITMSDSYPMKSQDDIMAKVAKIHRNF</sequence>
<name>A0AAJ0BUZ5_9PEZI</name>
<evidence type="ECO:0000256" key="2">
    <source>
        <dbReference type="ARBA" id="ARBA00023128"/>
    </source>
</evidence>
<organism evidence="3 4">
    <name type="scientific">Phialemonium atrogriseum</name>
    <dbReference type="NCBI Taxonomy" id="1093897"/>
    <lineage>
        <taxon>Eukaryota</taxon>
        <taxon>Fungi</taxon>
        <taxon>Dikarya</taxon>
        <taxon>Ascomycota</taxon>
        <taxon>Pezizomycotina</taxon>
        <taxon>Sordariomycetes</taxon>
        <taxon>Sordariomycetidae</taxon>
        <taxon>Cephalothecales</taxon>
        <taxon>Cephalothecaceae</taxon>
        <taxon>Phialemonium</taxon>
    </lineage>
</organism>
<dbReference type="SUPFAM" id="SSF56672">
    <property type="entry name" value="DNA/RNA polymerases"/>
    <property type="match status" value="1"/>
</dbReference>
<dbReference type="Gene3D" id="3.10.10.10">
    <property type="entry name" value="HIV Type 1 Reverse Transcriptase, subunit A, domain 1"/>
    <property type="match status" value="1"/>
</dbReference>